<evidence type="ECO:0000256" key="1">
    <source>
        <dbReference type="ARBA" id="ARBA00022737"/>
    </source>
</evidence>
<dbReference type="InterPro" id="IPR056884">
    <property type="entry name" value="NPHP3-like_N"/>
</dbReference>
<dbReference type="PANTHER" id="PTHR10039">
    <property type="entry name" value="AMELOGENIN"/>
    <property type="match status" value="1"/>
</dbReference>
<gene>
    <name evidence="3" type="ORF">K461DRAFT_120051</name>
</gene>
<keyword evidence="4" id="KW-1185">Reference proteome</keyword>
<dbReference type="OrthoDB" id="1658288at2759"/>
<dbReference type="InterPro" id="IPR027417">
    <property type="entry name" value="P-loop_NTPase"/>
</dbReference>
<feature type="domain" description="Nephrocystin 3-like N-terminal" evidence="2">
    <location>
        <begin position="337"/>
        <end position="503"/>
    </location>
</feature>
<comment type="caution">
    <text evidence="3">The sequence shown here is derived from an EMBL/GenBank/DDBJ whole genome shotgun (WGS) entry which is preliminary data.</text>
</comment>
<dbReference type="Pfam" id="PF24883">
    <property type="entry name" value="NPHP3_N"/>
    <property type="match status" value="1"/>
</dbReference>
<dbReference type="Gene3D" id="3.40.50.300">
    <property type="entry name" value="P-loop containing nucleotide triphosphate hydrolases"/>
    <property type="match status" value="1"/>
</dbReference>
<dbReference type="AlphaFoldDB" id="A0A9P4J3R1"/>
<dbReference type="InterPro" id="IPR029058">
    <property type="entry name" value="AB_hydrolase_fold"/>
</dbReference>
<dbReference type="EMBL" id="ML996084">
    <property type="protein sequence ID" value="KAF2153981.1"/>
    <property type="molecule type" value="Genomic_DNA"/>
</dbReference>
<organism evidence="3 4">
    <name type="scientific">Myriangium duriaei CBS 260.36</name>
    <dbReference type="NCBI Taxonomy" id="1168546"/>
    <lineage>
        <taxon>Eukaryota</taxon>
        <taxon>Fungi</taxon>
        <taxon>Dikarya</taxon>
        <taxon>Ascomycota</taxon>
        <taxon>Pezizomycotina</taxon>
        <taxon>Dothideomycetes</taxon>
        <taxon>Dothideomycetidae</taxon>
        <taxon>Myriangiales</taxon>
        <taxon>Myriangiaceae</taxon>
        <taxon>Myriangium</taxon>
    </lineage>
</organism>
<evidence type="ECO:0000313" key="3">
    <source>
        <dbReference type="EMBL" id="KAF2153981.1"/>
    </source>
</evidence>
<protein>
    <recommendedName>
        <fullName evidence="2">Nephrocystin 3-like N-terminal domain-containing protein</fullName>
    </recommendedName>
</protein>
<dbReference type="SUPFAM" id="SSF52540">
    <property type="entry name" value="P-loop containing nucleoside triphosphate hydrolases"/>
    <property type="match status" value="1"/>
</dbReference>
<dbReference type="Gene3D" id="3.40.50.1820">
    <property type="entry name" value="alpha/beta hydrolase"/>
    <property type="match status" value="1"/>
</dbReference>
<name>A0A9P4J3R1_9PEZI</name>
<dbReference type="Proteomes" id="UP000799439">
    <property type="component" value="Unassembled WGS sequence"/>
</dbReference>
<dbReference type="SUPFAM" id="SSF53474">
    <property type="entry name" value="alpha/beta-Hydrolases"/>
    <property type="match status" value="1"/>
</dbReference>
<keyword evidence="1" id="KW-0677">Repeat</keyword>
<proteinExistence type="predicted"/>
<accession>A0A9P4J3R1</accession>
<dbReference type="PANTHER" id="PTHR10039:SF16">
    <property type="entry name" value="GPI INOSITOL-DEACYLASE"/>
    <property type="match status" value="1"/>
</dbReference>
<sequence>MLAFSTTKQTPMTCTEDTVKPDGFNVWVECPDAEVDIILIQGLDANPYYTWLWQAQVAKNKLHTRSVSVKNAKRKCFWINELLPKHLTKARIATYAYQTRWRSKDFATGLRECGDALLQYLQLDWMPKNNNRPIILVGHSFGGLVIQQALVTANHGIAHRDFREAVSAIMFLGVPMQGTTLANMGSWIERINKSAGLMKTLSKDSPELRALLCDFYAAYNQLPITCFTERERSSYGLLNVQTVQDNSATILGKDQIFLDTDHSGLNKFSGDEDEDSNFHRFVIRLKQYVTMAIDAWAEKQERESFEDESRHQSALKWLQAPDPFINYYKARSLCLEGTGQWLLDSRAFLEWKSSEASFLWLHGLPGCGKTVLSSTVLYQLQQQSKGWRSILFFYFDFRDKQKQTLDACLRGLLAQICSSYGKGSKSLYALYQSCGAGSHRPSTSELESLFLNLIQDIGHFWVILDALDECTLTDDSNRSGTLSWIEKLANESRNRIRLLVTSRAEYDIENSFKSWARKQDMIALQSADVKQDINEYIKSRVRNDNGLRKWHKRREVVAEIESQLSQKANGIVPARCTREMSRLAELEKSFTGITKNAGRDI</sequence>
<evidence type="ECO:0000259" key="2">
    <source>
        <dbReference type="Pfam" id="PF24883"/>
    </source>
</evidence>
<reference evidence="3" key="1">
    <citation type="journal article" date="2020" name="Stud. Mycol.">
        <title>101 Dothideomycetes genomes: a test case for predicting lifestyles and emergence of pathogens.</title>
        <authorList>
            <person name="Haridas S."/>
            <person name="Albert R."/>
            <person name="Binder M."/>
            <person name="Bloem J."/>
            <person name="Labutti K."/>
            <person name="Salamov A."/>
            <person name="Andreopoulos B."/>
            <person name="Baker S."/>
            <person name="Barry K."/>
            <person name="Bills G."/>
            <person name="Bluhm B."/>
            <person name="Cannon C."/>
            <person name="Castanera R."/>
            <person name="Culley D."/>
            <person name="Daum C."/>
            <person name="Ezra D."/>
            <person name="Gonzalez J."/>
            <person name="Henrissat B."/>
            <person name="Kuo A."/>
            <person name="Liang C."/>
            <person name="Lipzen A."/>
            <person name="Lutzoni F."/>
            <person name="Magnuson J."/>
            <person name="Mondo S."/>
            <person name="Nolan M."/>
            <person name="Ohm R."/>
            <person name="Pangilinan J."/>
            <person name="Park H.-J."/>
            <person name="Ramirez L."/>
            <person name="Alfaro M."/>
            <person name="Sun H."/>
            <person name="Tritt A."/>
            <person name="Yoshinaga Y."/>
            <person name="Zwiers L.-H."/>
            <person name="Turgeon B."/>
            <person name="Goodwin S."/>
            <person name="Spatafora J."/>
            <person name="Crous P."/>
            <person name="Grigoriev I."/>
        </authorList>
    </citation>
    <scope>NUCLEOTIDE SEQUENCE</scope>
    <source>
        <strain evidence="3">CBS 260.36</strain>
    </source>
</reference>
<evidence type="ECO:0000313" key="4">
    <source>
        <dbReference type="Proteomes" id="UP000799439"/>
    </source>
</evidence>